<reference evidence="2 3" key="1">
    <citation type="submission" date="2016-10" db="EMBL/GenBank/DDBJ databases">
        <authorList>
            <person name="de Groot N.N."/>
        </authorList>
    </citation>
    <scope>NUCLEOTIDE SEQUENCE [LARGE SCALE GENOMIC DNA]</scope>
    <source>
        <strain evidence="2 3">CGMCC 4.2023</strain>
    </source>
</reference>
<evidence type="ECO:0000313" key="3">
    <source>
        <dbReference type="Proteomes" id="UP000236754"/>
    </source>
</evidence>
<dbReference type="Gene3D" id="3.40.50.300">
    <property type="entry name" value="P-loop containing nucleotide triphosphate hydrolases"/>
    <property type="match status" value="1"/>
</dbReference>
<dbReference type="EMBL" id="FNVU01000031">
    <property type="protein sequence ID" value="SEG94795.1"/>
    <property type="molecule type" value="Genomic_DNA"/>
</dbReference>
<gene>
    <name evidence="2" type="ORF">SAMN05216223_13123</name>
</gene>
<dbReference type="AlphaFoldDB" id="A0A1H6EDB5"/>
<sequence length="238" mass="26689">MLDRMDEGSGRATNTGERTAVLHHLARMISEIERPHPLRVGVDGFSAAGKSTLAEELAAAVTDLGRTCLRAELDDFKRPRSERPPGPAGFYRGAFDLDAIHSLLLAPLGPGGDRRIRVRFFDQRNQKPFPDEARSVSEDAVVIADGAYLLRPELLELWDFRIFLDIDFDLVLARGAARDAAWMESEQAAAEHYRDYYIPAERIYDTEADPRSHADVIVDNRNPAHPVLRQGRTRRATT</sequence>
<name>A0A1H6EDB5_9ACTN</name>
<keyword evidence="2" id="KW-0418">Kinase</keyword>
<dbReference type="GO" id="GO:0005524">
    <property type="term" value="F:ATP binding"/>
    <property type="evidence" value="ECO:0007669"/>
    <property type="project" value="InterPro"/>
</dbReference>
<accession>A0A1H6EDB5</accession>
<feature type="domain" description="Phosphoribulokinase/uridine kinase" evidence="1">
    <location>
        <begin position="94"/>
        <end position="181"/>
    </location>
</feature>
<evidence type="ECO:0000259" key="1">
    <source>
        <dbReference type="Pfam" id="PF00485"/>
    </source>
</evidence>
<dbReference type="GO" id="GO:0016301">
    <property type="term" value="F:kinase activity"/>
    <property type="evidence" value="ECO:0007669"/>
    <property type="project" value="UniProtKB-KW"/>
</dbReference>
<dbReference type="InterPro" id="IPR006083">
    <property type="entry name" value="PRK/URK"/>
</dbReference>
<dbReference type="InterPro" id="IPR027417">
    <property type="entry name" value="P-loop_NTPase"/>
</dbReference>
<dbReference type="Proteomes" id="UP000236754">
    <property type="component" value="Unassembled WGS sequence"/>
</dbReference>
<protein>
    <submittedName>
        <fullName evidence="2">Uridine kinase</fullName>
    </submittedName>
</protein>
<dbReference type="PANTHER" id="PTHR10285">
    <property type="entry name" value="URIDINE KINASE"/>
    <property type="match status" value="1"/>
</dbReference>
<keyword evidence="2" id="KW-0808">Transferase</keyword>
<proteinExistence type="predicted"/>
<dbReference type="SUPFAM" id="SSF52540">
    <property type="entry name" value="P-loop containing nucleoside triphosphate hydrolases"/>
    <property type="match status" value="1"/>
</dbReference>
<keyword evidence="3" id="KW-1185">Reference proteome</keyword>
<evidence type="ECO:0000313" key="2">
    <source>
        <dbReference type="EMBL" id="SEG94795.1"/>
    </source>
</evidence>
<organism evidence="2 3">
    <name type="scientific">Actinacidiphila yanglinensis</name>
    <dbReference type="NCBI Taxonomy" id="310779"/>
    <lineage>
        <taxon>Bacteria</taxon>
        <taxon>Bacillati</taxon>
        <taxon>Actinomycetota</taxon>
        <taxon>Actinomycetes</taxon>
        <taxon>Kitasatosporales</taxon>
        <taxon>Streptomycetaceae</taxon>
        <taxon>Actinacidiphila</taxon>
    </lineage>
</organism>
<dbReference type="Pfam" id="PF00485">
    <property type="entry name" value="PRK"/>
    <property type="match status" value="1"/>
</dbReference>